<feature type="domain" description="CWH43-like N-terminal" evidence="9">
    <location>
        <begin position="7"/>
        <end position="127"/>
    </location>
</feature>
<proteinExistence type="inferred from homology"/>
<dbReference type="OrthoDB" id="68581at2759"/>
<comment type="caution">
    <text evidence="10">The sequence shown here is derived from an EMBL/GenBank/DDBJ whole genome shotgun (WGS) entry which is preliminary data.</text>
</comment>
<dbReference type="InterPro" id="IPR019402">
    <property type="entry name" value="CWH43_N"/>
</dbReference>
<evidence type="ECO:0000256" key="5">
    <source>
        <dbReference type="ARBA" id="ARBA00022989"/>
    </source>
</evidence>
<keyword evidence="4 8" id="KW-0812">Transmembrane</keyword>
<comment type="similarity">
    <text evidence="2">Belongs to the PGAP2 family.</text>
</comment>
<keyword evidence="11" id="KW-1185">Reference proteome</keyword>
<evidence type="ECO:0000256" key="1">
    <source>
        <dbReference type="ARBA" id="ARBA00004653"/>
    </source>
</evidence>
<evidence type="ECO:0000256" key="7">
    <source>
        <dbReference type="ARBA" id="ARBA00023136"/>
    </source>
</evidence>
<feature type="transmembrane region" description="Helical" evidence="8">
    <location>
        <begin position="40"/>
        <end position="61"/>
    </location>
</feature>
<organism evidence="10 11">
    <name type="scientific">Trichomonascus ciferrii</name>
    <dbReference type="NCBI Taxonomy" id="44093"/>
    <lineage>
        <taxon>Eukaryota</taxon>
        <taxon>Fungi</taxon>
        <taxon>Dikarya</taxon>
        <taxon>Ascomycota</taxon>
        <taxon>Saccharomycotina</taxon>
        <taxon>Dipodascomycetes</taxon>
        <taxon>Dipodascales</taxon>
        <taxon>Trichomonascaceae</taxon>
        <taxon>Trichomonascus</taxon>
        <taxon>Trichomonascus ciferrii complex</taxon>
    </lineage>
</organism>
<evidence type="ECO:0000313" key="10">
    <source>
        <dbReference type="EMBL" id="KAA8899907.1"/>
    </source>
</evidence>
<dbReference type="AlphaFoldDB" id="A0A642UN52"/>
<keyword evidence="7 8" id="KW-0472">Membrane</keyword>
<dbReference type="GO" id="GO:0000139">
    <property type="term" value="C:Golgi membrane"/>
    <property type="evidence" value="ECO:0007669"/>
    <property type="project" value="UniProtKB-SubCell"/>
</dbReference>
<keyword evidence="6" id="KW-0333">Golgi apparatus</keyword>
<keyword evidence="5 8" id="KW-1133">Transmembrane helix</keyword>
<evidence type="ECO:0000256" key="2">
    <source>
        <dbReference type="ARBA" id="ARBA00007414"/>
    </source>
</evidence>
<evidence type="ECO:0000313" key="11">
    <source>
        <dbReference type="Proteomes" id="UP000761534"/>
    </source>
</evidence>
<evidence type="ECO:0000256" key="6">
    <source>
        <dbReference type="ARBA" id="ARBA00023034"/>
    </source>
</evidence>
<reference evidence="10" key="1">
    <citation type="journal article" date="2019" name="G3 (Bethesda)">
        <title>Genome Assemblies of Two Rare Opportunistic Yeast Pathogens: Diutina rugosa (syn. Candida rugosa) and Trichomonascus ciferrii (syn. Candida ciferrii).</title>
        <authorList>
            <person name="Mixao V."/>
            <person name="Saus E."/>
            <person name="Hansen A.P."/>
            <person name="Lass-Florl C."/>
            <person name="Gabaldon T."/>
        </authorList>
    </citation>
    <scope>NUCLEOTIDE SEQUENCE</scope>
    <source>
        <strain evidence="10">CBS 4856</strain>
    </source>
</reference>
<sequence>MNEESNLPNYLFAIGLIRSSLFGLSAFVPSEDDHDLHDMATITYTLLTVLWMLGITFFAQLSYEKATKYRRRIAQSFVFAFIPLGHYLIQHRLYQVPGAYSKYALFEWLMVVLDIAFDAVSIFEFQGLEIQTFGPKSSSTPSKAHIDV</sequence>
<dbReference type="Proteomes" id="UP000761534">
    <property type="component" value="Unassembled WGS sequence"/>
</dbReference>
<protein>
    <recommendedName>
        <fullName evidence="9">CWH43-like N-terminal domain-containing protein</fullName>
    </recommendedName>
</protein>
<dbReference type="InterPro" id="IPR039545">
    <property type="entry name" value="PGAP2"/>
</dbReference>
<evidence type="ECO:0000259" key="9">
    <source>
        <dbReference type="Pfam" id="PF10277"/>
    </source>
</evidence>
<dbReference type="GO" id="GO:0005789">
    <property type="term" value="C:endoplasmic reticulum membrane"/>
    <property type="evidence" value="ECO:0007669"/>
    <property type="project" value="TreeGrafter"/>
</dbReference>
<dbReference type="EMBL" id="SWFS01000514">
    <property type="protein sequence ID" value="KAA8899907.1"/>
    <property type="molecule type" value="Genomic_DNA"/>
</dbReference>
<name>A0A642UN52_9ASCO</name>
<evidence type="ECO:0000256" key="3">
    <source>
        <dbReference type="ARBA" id="ARBA00022502"/>
    </source>
</evidence>
<comment type="subcellular location">
    <subcellularLocation>
        <location evidence="1">Golgi apparatus membrane</location>
        <topology evidence="1">Multi-pass membrane protein</topology>
    </subcellularLocation>
</comment>
<gene>
    <name evidence="10" type="ORF">TRICI_006277</name>
</gene>
<feature type="transmembrane region" description="Helical" evidence="8">
    <location>
        <begin position="7"/>
        <end position="28"/>
    </location>
</feature>
<evidence type="ECO:0000256" key="4">
    <source>
        <dbReference type="ARBA" id="ARBA00022692"/>
    </source>
</evidence>
<dbReference type="Pfam" id="PF10277">
    <property type="entry name" value="Frag1"/>
    <property type="match status" value="1"/>
</dbReference>
<dbReference type="PANTHER" id="PTHR12892:SF11">
    <property type="entry name" value="POST-GPI ATTACHMENT TO PROTEINS FACTOR 2"/>
    <property type="match status" value="1"/>
</dbReference>
<dbReference type="GO" id="GO:0006506">
    <property type="term" value="P:GPI anchor biosynthetic process"/>
    <property type="evidence" value="ECO:0007669"/>
    <property type="project" value="UniProtKB-KW"/>
</dbReference>
<keyword evidence="3" id="KW-0337">GPI-anchor biosynthesis</keyword>
<evidence type="ECO:0000256" key="8">
    <source>
        <dbReference type="SAM" id="Phobius"/>
    </source>
</evidence>
<dbReference type="PANTHER" id="PTHR12892">
    <property type="entry name" value="FGF RECEPTOR ACTIVATING PROTEIN 1"/>
    <property type="match status" value="1"/>
</dbReference>
<accession>A0A642UN52</accession>
<dbReference type="VEuPathDB" id="FungiDB:TRICI_006277"/>